<dbReference type="EMBL" id="JACEIQ010000041">
    <property type="protein sequence ID" value="MBA4496518.1"/>
    <property type="molecule type" value="Genomic_DNA"/>
</dbReference>
<protein>
    <submittedName>
        <fullName evidence="1">Uncharacterized protein</fullName>
    </submittedName>
</protein>
<comment type="caution">
    <text evidence="1">The sequence shown here is derived from an EMBL/GenBank/DDBJ whole genome shotgun (WGS) entry which is preliminary data.</text>
</comment>
<proteinExistence type="predicted"/>
<name>A0A7W2AB48_9BACL</name>
<organism evidence="1 2">
    <name type="scientific">Paenactinomyces guangxiensis</name>
    <dbReference type="NCBI Taxonomy" id="1490290"/>
    <lineage>
        <taxon>Bacteria</taxon>
        <taxon>Bacillati</taxon>
        <taxon>Bacillota</taxon>
        <taxon>Bacilli</taxon>
        <taxon>Bacillales</taxon>
        <taxon>Thermoactinomycetaceae</taxon>
        <taxon>Paenactinomyces</taxon>
    </lineage>
</organism>
<accession>A0A7W2AB48</accession>
<dbReference type="SUPFAM" id="SSF53850">
    <property type="entry name" value="Periplasmic binding protein-like II"/>
    <property type="match status" value="1"/>
</dbReference>
<feature type="non-terminal residue" evidence="1">
    <location>
        <position position="27"/>
    </location>
</feature>
<dbReference type="Gene3D" id="3.10.105.10">
    <property type="entry name" value="Dipeptide-binding Protein, Domain 3"/>
    <property type="match status" value="1"/>
</dbReference>
<reference evidence="1 2" key="1">
    <citation type="submission" date="2020-07" db="EMBL/GenBank/DDBJ databases">
        <authorList>
            <person name="Feng H."/>
        </authorList>
    </citation>
    <scope>NUCLEOTIDE SEQUENCE [LARGE SCALE GENOMIC DNA]</scope>
    <source>
        <strain evidence="2">s-10</strain>
    </source>
</reference>
<keyword evidence="2" id="KW-1185">Reference proteome</keyword>
<evidence type="ECO:0000313" key="1">
    <source>
        <dbReference type="EMBL" id="MBA4496518.1"/>
    </source>
</evidence>
<dbReference type="AlphaFoldDB" id="A0A7W2AB48"/>
<gene>
    <name evidence="1" type="ORF">H1191_19880</name>
</gene>
<evidence type="ECO:0000313" key="2">
    <source>
        <dbReference type="Proteomes" id="UP000535491"/>
    </source>
</evidence>
<dbReference type="Proteomes" id="UP000535491">
    <property type="component" value="Unassembled WGS sequence"/>
</dbReference>
<sequence length="27" mass="3198">MKKKPLNNEKIRRAFSLAIDRKAIVEK</sequence>